<feature type="domain" description="Integrase catalytic" evidence="1">
    <location>
        <begin position="1"/>
        <end position="124"/>
    </location>
</feature>
<dbReference type="KEGG" id="vnx:VNE69_05005"/>
<dbReference type="GO" id="GO:0005634">
    <property type="term" value="C:nucleus"/>
    <property type="evidence" value="ECO:0007669"/>
    <property type="project" value="UniProtKB-ARBA"/>
</dbReference>
<protein>
    <submittedName>
        <fullName evidence="2">Integrase RTL1</fullName>
    </submittedName>
</protein>
<evidence type="ECO:0000313" key="2">
    <source>
        <dbReference type="EMBL" id="WUR03408.1"/>
    </source>
</evidence>
<dbReference type="SUPFAM" id="SSF53098">
    <property type="entry name" value="Ribonuclease H-like"/>
    <property type="match status" value="1"/>
</dbReference>
<dbReference type="GO" id="GO:0003676">
    <property type="term" value="F:nucleic acid binding"/>
    <property type="evidence" value="ECO:0007669"/>
    <property type="project" value="InterPro"/>
</dbReference>
<gene>
    <name evidence="2" type="ORF">VNE69_05005</name>
</gene>
<dbReference type="PROSITE" id="PS50994">
    <property type="entry name" value="INTEGRASE"/>
    <property type="match status" value="1"/>
</dbReference>
<name>A0AAX4JBR0_9MICR</name>
<proteinExistence type="predicted"/>
<evidence type="ECO:0000313" key="3">
    <source>
        <dbReference type="Proteomes" id="UP001334084"/>
    </source>
</evidence>
<dbReference type="InterPro" id="IPR050951">
    <property type="entry name" value="Retrovirus_Pol_polyprotein"/>
</dbReference>
<organism evidence="2 3">
    <name type="scientific">Vairimorpha necatrix</name>
    <dbReference type="NCBI Taxonomy" id="6039"/>
    <lineage>
        <taxon>Eukaryota</taxon>
        <taxon>Fungi</taxon>
        <taxon>Fungi incertae sedis</taxon>
        <taxon>Microsporidia</taxon>
        <taxon>Nosematidae</taxon>
        <taxon>Vairimorpha</taxon>
    </lineage>
</organism>
<dbReference type="PANTHER" id="PTHR37984:SF5">
    <property type="entry name" value="PROTEIN NYNRIN-LIKE"/>
    <property type="match status" value="1"/>
</dbReference>
<sequence length="202" mass="23473">MNKEQETRRITNTRASSITGFIENLCRNGKRPEEIISDNGREFANEEFRELCRKLDITHRKTSIESHKSNGRVERVIGTLRESVLKMNPKNSLEERVMKAFEIYNNSYHEGLRCTPFEAVKDNTGNVMLRNGPEGDYSSRFKKRYRDKFVEGQRVRVAKSENLKGIVCPGNSYVVKLMNGRLVKKRHYDLKDLLRVDDDVGD</sequence>
<dbReference type="GO" id="GO:0015074">
    <property type="term" value="P:DNA integration"/>
    <property type="evidence" value="ECO:0007669"/>
    <property type="project" value="InterPro"/>
</dbReference>
<dbReference type="PANTHER" id="PTHR37984">
    <property type="entry name" value="PROTEIN CBG26694"/>
    <property type="match status" value="1"/>
</dbReference>
<reference evidence="2" key="1">
    <citation type="journal article" date="2024" name="BMC Genomics">
        <title>Functional annotation of a divergent genome using sequence and structure-based similarity.</title>
        <authorList>
            <person name="Svedberg D."/>
            <person name="Winiger R.R."/>
            <person name="Berg A."/>
            <person name="Sharma H."/>
            <person name="Tellgren-Roth C."/>
            <person name="Debrunner-Vossbrinck B.A."/>
            <person name="Vossbrinck C.R."/>
            <person name="Barandun J."/>
        </authorList>
    </citation>
    <scope>NUCLEOTIDE SEQUENCE</scope>
    <source>
        <strain evidence="2">Illinois isolate</strain>
    </source>
</reference>
<dbReference type="AlphaFoldDB" id="A0AAX4JBR0"/>
<dbReference type="EMBL" id="CP142730">
    <property type="protein sequence ID" value="WUR03408.1"/>
    <property type="molecule type" value="Genomic_DNA"/>
</dbReference>
<dbReference type="InterPro" id="IPR001584">
    <property type="entry name" value="Integrase_cat-core"/>
</dbReference>
<dbReference type="RefSeq" id="XP_065329553.1">
    <property type="nucleotide sequence ID" value="XM_065473481.1"/>
</dbReference>
<dbReference type="InterPro" id="IPR036397">
    <property type="entry name" value="RNaseH_sf"/>
</dbReference>
<dbReference type="InterPro" id="IPR012337">
    <property type="entry name" value="RNaseH-like_sf"/>
</dbReference>
<evidence type="ECO:0000259" key="1">
    <source>
        <dbReference type="PROSITE" id="PS50994"/>
    </source>
</evidence>
<dbReference type="Proteomes" id="UP001334084">
    <property type="component" value="Chromosome 5"/>
</dbReference>
<dbReference type="Gene3D" id="3.30.420.10">
    <property type="entry name" value="Ribonuclease H-like superfamily/Ribonuclease H"/>
    <property type="match status" value="1"/>
</dbReference>
<accession>A0AAX4JBR0</accession>
<dbReference type="GeneID" id="90541229"/>
<keyword evidence="3" id="KW-1185">Reference proteome</keyword>